<dbReference type="EMBL" id="VYYT01000256">
    <property type="protein sequence ID" value="KAK2752071.1"/>
    <property type="molecule type" value="Genomic_DNA"/>
</dbReference>
<name>A0AAE0D5Y8_COLKA</name>
<gene>
    <name evidence="2" type="ORF">CKAH01_06357</name>
</gene>
<proteinExistence type="predicted"/>
<evidence type="ECO:0000256" key="1">
    <source>
        <dbReference type="SAM" id="MobiDB-lite"/>
    </source>
</evidence>
<keyword evidence="3" id="KW-1185">Reference proteome</keyword>
<evidence type="ECO:0000313" key="3">
    <source>
        <dbReference type="Proteomes" id="UP001281614"/>
    </source>
</evidence>
<evidence type="ECO:0000313" key="2">
    <source>
        <dbReference type="EMBL" id="KAK2752071.1"/>
    </source>
</evidence>
<organism evidence="2 3">
    <name type="scientific">Colletotrichum kahawae</name>
    <name type="common">Coffee berry disease fungus</name>
    <dbReference type="NCBI Taxonomy" id="34407"/>
    <lineage>
        <taxon>Eukaryota</taxon>
        <taxon>Fungi</taxon>
        <taxon>Dikarya</taxon>
        <taxon>Ascomycota</taxon>
        <taxon>Pezizomycotina</taxon>
        <taxon>Sordariomycetes</taxon>
        <taxon>Hypocreomycetidae</taxon>
        <taxon>Glomerellales</taxon>
        <taxon>Glomerellaceae</taxon>
        <taxon>Colletotrichum</taxon>
        <taxon>Colletotrichum gloeosporioides species complex</taxon>
    </lineage>
</organism>
<dbReference type="AlphaFoldDB" id="A0AAE0D5Y8"/>
<feature type="compositionally biased region" description="Basic and acidic residues" evidence="1">
    <location>
        <begin position="9"/>
        <end position="27"/>
    </location>
</feature>
<accession>A0AAE0D5Y8</accession>
<reference evidence="2" key="1">
    <citation type="submission" date="2023-02" db="EMBL/GenBank/DDBJ databases">
        <title>Colletotrichum kahawae CIFC_Que2 genome sequencing and assembly.</title>
        <authorList>
            <person name="Baroncelli R."/>
        </authorList>
    </citation>
    <scope>NUCLEOTIDE SEQUENCE</scope>
    <source>
        <strain evidence="2">CIFC_Que2</strain>
    </source>
</reference>
<feature type="region of interest" description="Disordered" evidence="1">
    <location>
        <begin position="114"/>
        <end position="145"/>
    </location>
</feature>
<sequence>MVARKYRRLQADEVGKKEGAGASDRFKSSRLSELGTGVGNNPGSQMDTVDQEEGRSGQVDSWRRDEETTLEGTQAMGRGRRRGGAERGNCHRKMTSNRASDETFSLHLIAGGTIAVSSDDDDGGGREGGRQEPGNIFRTLGKDGT</sequence>
<protein>
    <submittedName>
        <fullName evidence="2">Uncharacterized protein</fullName>
    </submittedName>
</protein>
<dbReference type="Proteomes" id="UP001281614">
    <property type="component" value="Unassembled WGS sequence"/>
</dbReference>
<feature type="compositionally biased region" description="Polar residues" evidence="1">
    <location>
        <begin position="39"/>
        <end position="48"/>
    </location>
</feature>
<comment type="caution">
    <text evidence="2">The sequence shown here is derived from an EMBL/GenBank/DDBJ whole genome shotgun (WGS) entry which is preliminary data.</text>
</comment>
<feature type="region of interest" description="Disordered" evidence="1">
    <location>
        <begin position="1"/>
        <end position="101"/>
    </location>
</feature>